<dbReference type="InterPro" id="IPR025476">
    <property type="entry name" value="Helitron_helicase-like"/>
</dbReference>
<reference evidence="2 3" key="1">
    <citation type="submission" date="2024-01" db="EMBL/GenBank/DDBJ databases">
        <title>Genome assemblies of Stephania.</title>
        <authorList>
            <person name="Yang L."/>
        </authorList>
    </citation>
    <scope>NUCLEOTIDE SEQUENCE [LARGE SCALE GENOMIC DNA]</scope>
    <source>
        <strain evidence="2">JXDWG</strain>
        <tissue evidence="2">Leaf</tissue>
    </source>
</reference>
<gene>
    <name evidence="2" type="ORF">Scep_022166</name>
</gene>
<protein>
    <recommendedName>
        <fullName evidence="1">Helitron helicase-like domain-containing protein</fullName>
    </recommendedName>
</protein>
<evidence type="ECO:0000313" key="2">
    <source>
        <dbReference type="EMBL" id="KAK9105322.1"/>
    </source>
</evidence>
<feature type="domain" description="Helitron helicase-like" evidence="1">
    <location>
        <begin position="146"/>
        <end position="269"/>
    </location>
</feature>
<comment type="caution">
    <text evidence="2">The sequence shown here is derived from an EMBL/GenBank/DDBJ whole genome shotgun (WGS) entry which is preliminary data.</text>
</comment>
<keyword evidence="3" id="KW-1185">Reference proteome</keyword>
<sequence length="280" mass="33207">MYIYDTQNEIEHRHQERNITRPSLLHKLKLILDAHNPYVQVFRQLGRREDVMNFRLLIQEVRVNRHIHALPSTPQVATILIGNDSLEDLRERDIIIETKSGSLRNIADTAAYYDPLQYPLLFPLGQHGWHLELCNSNHRRISCRQYYSYVLQFRPLRMSLLHYSGRLLQQYVVDMYVKIETMRLQYRKTNQHIIRSELYQGLQDATNSGETTAGNIGRRIILPSSYTGSPRDMYNRYQDAMAIVRRYGKPDLFITITCNTNWLEITQNYYMDKRLEIDPT</sequence>
<proteinExistence type="predicted"/>
<organism evidence="2 3">
    <name type="scientific">Stephania cephalantha</name>
    <dbReference type="NCBI Taxonomy" id="152367"/>
    <lineage>
        <taxon>Eukaryota</taxon>
        <taxon>Viridiplantae</taxon>
        <taxon>Streptophyta</taxon>
        <taxon>Embryophyta</taxon>
        <taxon>Tracheophyta</taxon>
        <taxon>Spermatophyta</taxon>
        <taxon>Magnoliopsida</taxon>
        <taxon>Ranunculales</taxon>
        <taxon>Menispermaceae</taxon>
        <taxon>Menispermoideae</taxon>
        <taxon>Cissampelideae</taxon>
        <taxon>Stephania</taxon>
    </lineage>
</organism>
<evidence type="ECO:0000259" key="1">
    <source>
        <dbReference type="Pfam" id="PF14214"/>
    </source>
</evidence>
<dbReference type="PANTHER" id="PTHR45786">
    <property type="entry name" value="DNA BINDING PROTEIN-LIKE"/>
    <property type="match status" value="1"/>
</dbReference>
<dbReference type="AlphaFoldDB" id="A0AAP0F7I2"/>
<dbReference type="PANTHER" id="PTHR45786:SF80">
    <property type="entry name" value="HELITRON HELICASE-LIKE DOMAIN-CONTAINING PROTEIN"/>
    <property type="match status" value="1"/>
</dbReference>
<dbReference type="EMBL" id="JBBNAG010000009">
    <property type="protein sequence ID" value="KAK9105322.1"/>
    <property type="molecule type" value="Genomic_DNA"/>
</dbReference>
<accession>A0AAP0F7I2</accession>
<dbReference type="Pfam" id="PF14214">
    <property type="entry name" value="Helitron_like_N"/>
    <property type="match status" value="1"/>
</dbReference>
<name>A0AAP0F7I2_9MAGN</name>
<dbReference type="Proteomes" id="UP001419268">
    <property type="component" value="Unassembled WGS sequence"/>
</dbReference>
<evidence type="ECO:0000313" key="3">
    <source>
        <dbReference type="Proteomes" id="UP001419268"/>
    </source>
</evidence>